<evidence type="ECO:0000259" key="7">
    <source>
        <dbReference type="SMART" id="SM00644"/>
    </source>
</evidence>
<dbReference type="AlphaFoldDB" id="W9AQT4"/>
<evidence type="ECO:0000256" key="2">
    <source>
        <dbReference type="ARBA" id="ARBA00022729"/>
    </source>
</evidence>
<dbReference type="GO" id="GO:0009253">
    <property type="term" value="P:peptidoglycan catabolic process"/>
    <property type="evidence" value="ECO:0007669"/>
    <property type="project" value="InterPro"/>
</dbReference>
<dbReference type="SUPFAM" id="SSF82057">
    <property type="entry name" value="Prokaryotic SH3-related domain"/>
    <property type="match status" value="1"/>
</dbReference>
<dbReference type="RefSeq" id="WP_051558087.1">
    <property type="nucleotide sequence ID" value="NZ_CABLBW010000004.1"/>
</dbReference>
<dbReference type="Pfam" id="PF01510">
    <property type="entry name" value="Amidase_2"/>
    <property type="match status" value="1"/>
</dbReference>
<feature type="chain" id="PRO_5038937066" description="Autolysin" evidence="6">
    <location>
        <begin position="22"/>
        <end position="425"/>
    </location>
</feature>
<keyword evidence="3" id="KW-0677">Repeat</keyword>
<evidence type="ECO:0000256" key="1">
    <source>
        <dbReference type="ARBA" id="ARBA00006088"/>
    </source>
</evidence>
<reference evidence="8" key="1">
    <citation type="submission" date="2014-03" db="EMBL/GenBank/DDBJ databases">
        <title>Draft genome sequencing of Oceanobacillus picturae strain S1 isolated from human gut.</title>
        <authorList>
            <person name="Croce O."/>
            <person name="Lagier J.C."/>
            <person name="Raoult D."/>
        </authorList>
    </citation>
    <scope>NUCLEOTIDE SEQUENCE [LARGE SCALE GENOMIC DNA]</scope>
    <source>
        <strain evidence="8">S1</strain>
    </source>
</reference>
<dbReference type="SUPFAM" id="SSF55846">
    <property type="entry name" value="N-acetylmuramoyl-L-alanine amidase-like"/>
    <property type="match status" value="1"/>
</dbReference>
<gene>
    <name evidence="8" type="primary">atl</name>
    <name evidence="8" type="ORF">BN988_03562</name>
</gene>
<accession>W9AQT4</accession>
<evidence type="ECO:0000313" key="8">
    <source>
        <dbReference type="EMBL" id="CDO04981.1"/>
    </source>
</evidence>
<feature type="signal peptide" evidence="6">
    <location>
        <begin position="1"/>
        <end position="21"/>
    </location>
</feature>
<dbReference type="STRING" id="171693.BN988_03562"/>
<evidence type="ECO:0000313" key="9">
    <source>
        <dbReference type="Proteomes" id="UP000028863"/>
    </source>
</evidence>
<dbReference type="InterPro" id="IPR002502">
    <property type="entry name" value="Amidase_domain"/>
</dbReference>
<evidence type="ECO:0000256" key="4">
    <source>
        <dbReference type="ARBA" id="ARBA00030881"/>
    </source>
</evidence>
<reference evidence="8" key="2">
    <citation type="submission" date="2014-03" db="EMBL/GenBank/DDBJ databases">
        <authorList>
            <person name="Urmite Genomes"/>
        </authorList>
    </citation>
    <scope>NUCLEOTIDE SEQUENCE</scope>
    <source>
        <strain evidence="8">S1</strain>
    </source>
</reference>
<dbReference type="CDD" id="cd06583">
    <property type="entry name" value="PGRP"/>
    <property type="match status" value="1"/>
</dbReference>
<feature type="domain" description="N-acetylmuramoyl-L-alanine amidase" evidence="7">
    <location>
        <begin position="105"/>
        <end position="246"/>
    </location>
</feature>
<dbReference type="InterPro" id="IPR036505">
    <property type="entry name" value="Amidase/PGRP_sf"/>
</dbReference>
<dbReference type="Gene3D" id="3.40.80.10">
    <property type="entry name" value="Peptidoglycan recognition protein-like"/>
    <property type="match status" value="1"/>
</dbReference>
<protein>
    <recommendedName>
        <fullName evidence="5">Autolysin</fullName>
    </recommendedName>
    <alternativeName>
        <fullName evidence="4">Cell wall hydrolase</fullName>
    </alternativeName>
</protein>
<comment type="similarity">
    <text evidence="1">In the N-terminal section; belongs to the N-acetylmuramoyl-L-alanine amidase 2 family.</text>
</comment>
<organism evidence="8 9">
    <name type="scientific">Oceanobacillus picturae</name>
    <dbReference type="NCBI Taxonomy" id="171693"/>
    <lineage>
        <taxon>Bacteria</taxon>
        <taxon>Bacillati</taxon>
        <taxon>Bacillota</taxon>
        <taxon>Bacilli</taxon>
        <taxon>Bacillales</taxon>
        <taxon>Bacillaceae</taxon>
        <taxon>Oceanobacillus</taxon>
    </lineage>
</organism>
<dbReference type="Gene3D" id="2.30.30.170">
    <property type="match status" value="2"/>
</dbReference>
<proteinExistence type="inferred from homology"/>
<dbReference type="Pfam" id="PF13457">
    <property type="entry name" value="GW"/>
    <property type="match status" value="2"/>
</dbReference>
<evidence type="ECO:0000256" key="3">
    <source>
        <dbReference type="ARBA" id="ARBA00022737"/>
    </source>
</evidence>
<name>W9AQT4_9BACI</name>
<keyword evidence="2 6" id="KW-0732">Signal</keyword>
<sequence length="425" mass="48041">MKKIFCVLFIMMMFIPTLTLSAEENEEVNEFGIKEGTEVYGEDISKLSEKELQYVPKGWRDGSIESSEPEEKVENSLFFMRAIYPDVNTYIKNMDVPNVQHEYKTMFEQFNYRNGEGAVEGVVAHETANDSSTIYSEISFMTRNHENAFVHAFVDHERIIQIHPLDKGAWGGGRYANERFAHVELVRVNNFDEFARSINNYADYIANILYSYGLGVTSAEQSGIGSLWSHKAVSTHLGGTTHVDPHGYFSRYGYNWNQFISLVTQKHDELVRNQKANTSKLAHLKSSDTKIYADPTNSNDYNKAGSAKLGKVYYVKAEAKIGKTKYYLISTNPSSETGVIGWVKAQDVSSHSHKGVDTKSKTFYVKGTGNAYSKAWGGSKDLVYDLSSLSMKEFQVNKTETVGNNTWYRGILEGKEVFIHSSFVK</sequence>
<dbReference type="InterPro" id="IPR038200">
    <property type="entry name" value="GW_dom_sf"/>
</dbReference>
<dbReference type="SMART" id="SM00644">
    <property type="entry name" value="Ami_2"/>
    <property type="match status" value="1"/>
</dbReference>
<evidence type="ECO:0000256" key="5">
    <source>
        <dbReference type="ARBA" id="ARBA00032390"/>
    </source>
</evidence>
<dbReference type="Proteomes" id="UP000028863">
    <property type="component" value="Unassembled WGS sequence"/>
</dbReference>
<dbReference type="GO" id="GO:0008745">
    <property type="term" value="F:N-acetylmuramoyl-L-alanine amidase activity"/>
    <property type="evidence" value="ECO:0007669"/>
    <property type="project" value="InterPro"/>
</dbReference>
<evidence type="ECO:0000256" key="6">
    <source>
        <dbReference type="SAM" id="SignalP"/>
    </source>
</evidence>
<dbReference type="EMBL" id="CCAX010000004">
    <property type="protein sequence ID" value="CDO04981.1"/>
    <property type="molecule type" value="Genomic_DNA"/>
</dbReference>
<dbReference type="InterPro" id="IPR025987">
    <property type="entry name" value="GW_dom"/>
</dbReference>
<dbReference type="eggNOG" id="COG5632">
    <property type="taxonomic scope" value="Bacteria"/>
</dbReference>
<keyword evidence="9" id="KW-1185">Reference proteome</keyword>
<comment type="caution">
    <text evidence="8">The sequence shown here is derived from an EMBL/GenBank/DDBJ whole genome shotgun (WGS) entry which is preliminary data.</text>
</comment>